<feature type="transmembrane region" description="Helical" evidence="10">
    <location>
        <begin position="255"/>
        <end position="280"/>
    </location>
</feature>
<dbReference type="GO" id="GO:0005886">
    <property type="term" value="C:plasma membrane"/>
    <property type="evidence" value="ECO:0007669"/>
    <property type="project" value="UniProtKB-SubCell"/>
</dbReference>
<keyword evidence="8 10" id="KW-0472">Membrane</keyword>
<dbReference type="InterPro" id="IPR008250">
    <property type="entry name" value="ATPase_P-typ_transduc_dom_A_sf"/>
</dbReference>
<feature type="transmembrane region" description="Helical" evidence="10">
    <location>
        <begin position="78"/>
        <end position="97"/>
    </location>
</feature>
<dbReference type="PANTHER" id="PTHR43294">
    <property type="entry name" value="SODIUM/POTASSIUM-TRANSPORTING ATPASE SUBUNIT ALPHA"/>
    <property type="match status" value="1"/>
</dbReference>
<feature type="transmembrane region" description="Helical" evidence="10">
    <location>
        <begin position="824"/>
        <end position="847"/>
    </location>
</feature>
<dbReference type="InterPro" id="IPR023299">
    <property type="entry name" value="ATPase_P-typ_cyto_dom_N"/>
</dbReference>
<dbReference type="Gene3D" id="3.40.50.1000">
    <property type="entry name" value="HAD superfamily/HAD-like"/>
    <property type="match status" value="1"/>
</dbReference>
<evidence type="ECO:0000256" key="7">
    <source>
        <dbReference type="ARBA" id="ARBA00022989"/>
    </source>
</evidence>
<keyword evidence="7 10" id="KW-1133">Transmembrane helix</keyword>
<dbReference type="Pfam" id="PF00690">
    <property type="entry name" value="Cation_ATPase_N"/>
    <property type="match status" value="1"/>
</dbReference>
<dbReference type="PANTHER" id="PTHR43294:SF21">
    <property type="entry name" value="CATION TRANSPORTING ATPASE"/>
    <property type="match status" value="1"/>
</dbReference>
<accession>D5E8L4</accession>
<evidence type="ECO:0000256" key="2">
    <source>
        <dbReference type="ARBA" id="ARBA00022475"/>
    </source>
</evidence>
<dbReference type="InterPro" id="IPR044492">
    <property type="entry name" value="P_typ_ATPase_HD_dom"/>
</dbReference>
<keyword evidence="4" id="KW-0547">Nucleotide-binding</keyword>
<keyword evidence="6" id="KW-1278">Translocase</keyword>
<dbReference type="Gene3D" id="1.20.1110.10">
    <property type="entry name" value="Calcium-transporting ATPase, transmembrane domain"/>
    <property type="match status" value="1"/>
</dbReference>
<protein>
    <submittedName>
        <fullName evidence="12">ATPase, P-type (Transporting), HAD superfamily, subfamily IC</fullName>
    </submittedName>
</protein>
<dbReference type="Pfam" id="PF13246">
    <property type="entry name" value="Cation_ATPase"/>
    <property type="match status" value="1"/>
</dbReference>
<dbReference type="InterPro" id="IPR023214">
    <property type="entry name" value="HAD_sf"/>
</dbReference>
<keyword evidence="5" id="KW-0067">ATP-binding</keyword>
<feature type="region of interest" description="Disordered" evidence="9">
    <location>
        <begin position="1"/>
        <end position="27"/>
    </location>
</feature>
<dbReference type="InterPro" id="IPR001757">
    <property type="entry name" value="P_typ_ATPase"/>
</dbReference>
<dbReference type="FunFam" id="3.40.50.1000:FF:000028">
    <property type="entry name" value="Calcium-transporting P-type ATPase, putative"/>
    <property type="match status" value="1"/>
</dbReference>
<name>D5E8L4_METMS</name>
<evidence type="ECO:0000256" key="9">
    <source>
        <dbReference type="SAM" id="MobiDB-lite"/>
    </source>
</evidence>
<dbReference type="InterPro" id="IPR050510">
    <property type="entry name" value="Cation_transp_ATPase_P-type"/>
</dbReference>
<dbReference type="KEGG" id="mmh:Mmah_2009"/>
<evidence type="ECO:0000256" key="6">
    <source>
        <dbReference type="ARBA" id="ARBA00022967"/>
    </source>
</evidence>
<feature type="transmembrane region" description="Helical" evidence="10">
    <location>
        <begin position="691"/>
        <end position="709"/>
    </location>
</feature>
<dbReference type="Proteomes" id="UP000001059">
    <property type="component" value="Chromosome"/>
</dbReference>
<dbReference type="InterPro" id="IPR023298">
    <property type="entry name" value="ATPase_P-typ_TM_dom_sf"/>
</dbReference>
<evidence type="ECO:0000256" key="10">
    <source>
        <dbReference type="SAM" id="Phobius"/>
    </source>
</evidence>
<dbReference type="InterPro" id="IPR018303">
    <property type="entry name" value="ATPase_P-typ_P_site"/>
</dbReference>
<dbReference type="OrthoDB" id="8588at2157"/>
<keyword evidence="13" id="KW-1185">Reference proteome</keyword>
<evidence type="ECO:0000256" key="4">
    <source>
        <dbReference type="ARBA" id="ARBA00022741"/>
    </source>
</evidence>
<evidence type="ECO:0000256" key="8">
    <source>
        <dbReference type="ARBA" id="ARBA00023136"/>
    </source>
</evidence>
<feature type="transmembrane region" description="Helical" evidence="10">
    <location>
        <begin position="229"/>
        <end position="249"/>
    </location>
</feature>
<dbReference type="InterPro" id="IPR006068">
    <property type="entry name" value="ATPase_P-typ_cation-transptr_C"/>
</dbReference>
<dbReference type="SUPFAM" id="SSF81665">
    <property type="entry name" value="Calcium ATPase, transmembrane domain M"/>
    <property type="match status" value="1"/>
</dbReference>
<feature type="compositionally biased region" description="Acidic residues" evidence="9">
    <location>
        <begin position="14"/>
        <end position="25"/>
    </location>
</feature>
<sequence length="889" mass="96573">MKISEERCRQLPEDQTDSAGLDDSEASEKLRTEGYNELEEKEKFTPLKVLLSQLKNVIIWVLAAAALISLYIDEVVNFWVILGLIMFVILLGFVQEYRAEKAMESLKGIVRPKTTVLRSGTLRQIPTREVVVGDILVLEAGDRVAADACIFETQQLKVDESALTGESVPVSKNKNEPLYAGTQIVRGKCRARVTATGMDTELGGIASLIQPQAQDTPLQREISAFSRKLAIVALFASGLALALGISAGAPIEEMLIIALALAVAAVPEGLPLTLTITLAYGMRRMAAKNAIIRKMLAVETLGSTSVICTDKTGTLTKNEMTVEKIWTADSSFEVTGSGYTAEGVFLHAREEFDLQDSTLQVLLRGAALCNNASLDPGSKEDIVGDPTELALLAAASKAGMSKESLSGDYERIHEIMFNSDRKMMTTLYRRGENLRSFTKGAVEVVLDRCDHVFKNGRKTELDADAKSAILKENTGLASQAYRVIAIACKDVGEDWNEESLEKNLTFLGLMAMADPVREGVTEAIGLCHEAGIKVVMITGDNVKTALAISRQLGIPSRQPDGVEDPDGILADGAITGEELEELDDAAFAEIAEHVHVYARVMPQQKLRIVKALQAEGHVVAMTGDGVNDAPALKKADIGIAMGLKGTDVARQSSDMVLQDDNFATIVEAVKRGRTIYDNIEKFTSYLVSRNFNEIILIMLGISLLGYELVPLLALQILFINMFGEIMPSIALGLDPAREEVMKRKPRPVGEGILAGKKLVLVGLVAGVMGLACFASFLVADPLADLERARTIAFATVVSMILFIPFAFRSLDLSVLETGFFNNRLIFAGILSTLLLTLVVMYVPFLAAIFDLVPLALQDWLLPLGFAGVTMVFVEIVKALLFRKGFRKSY</sequence>
<feature type="transmembrane region" description="Helical" evidence="10">
    <location>
        <begin position="758"/>
        <end position="779"/>
    </location>
</feature>
<dbReference type="SUPFAM" id="SSF81660">
    <property type="entry name" value="Metal cation-transporting ATPase, ATP-binding domain N"/>
    <property type="match status" value="1"/>
</dbReference>
<dbReference type="InterPro" id="IPR004014">
    <property type="entry name" value="ATPase_P-typ_cation-transptr_N"/>
</dbReference>
<dbReference type="SUPFAM" id="SSF81653">
    <property type="entry name" value="Calcium ATPase, transduction domain A"/>
    <property type="match status" value="1"/>
</dbReference>
<evidence type="ECO:0000256" key="1">
    <source>
        <dbReference type="ARBA" id="ARBA00004651"/>
    </source>
</evidence>
<proteinExistence type="predicted"/>
<keyword evidence="3 10" id="KW-0812">Transmembrane</keyword>
<dbReference type="GO" id="GO:0016887">
    <property type="term" value="F:ATP hydrolysis activity"/>
    <property type="evidence" value="ECO:0007669"/>
    <property type="project" value="InterPro"/>
</dbReference>
<dbReference type="NCBIfam" id="TIGR01494">
    <property type="entry name" value="ATPase_P-type"/>
    <property type="match status" value="2"/>
</dbReference>
<dbReference type="Pfam" id="PF00689">
    <property type="entry name" value="Cation_ATPase_C"/>
    <property type="match status" value="1"/>
</dbReference>
<dbReference type="Gene3D" id="2.70.150.10">
    <property type="entry name" value="Calcium-transporting ATPase, cytoplasmic transduction domain A"/>
    <property type="match status" value="1"/>
</dbReference>
<keyword evidence="2" id="KW-1003">Cell membrane</keyword>
<dbReference type="PROSITE" id="PS00154">
    <property type="entry name" value="ATPASE_E1_E2"/>
    <property type="match status" value="1"/>
</dbReference>
<dbReference type="GO" id="GO:0005524">
    <property type="term" value="F:ATP binding"/>
    <property type="evidence" value="ECO:0007669"/>
    <property type="project" value="UniProtKB-KW"/>
</dbReference>
<organism evidence="12 13">
    <name type="scientific">Methanohalophilus mahii (strain ATCC 35705 / DSM 5219 / SLP)</name>
    <dbReference type="NCBI Taxonomy" id="547558"/>
    <lineage>
        <taxon>Archaea</taxon>
        <taxon>Methanobacteriati</taxon>
        <taxon>Methanobacteriota</taxon>
        <taxon>Stenosarchaea group</taxon>
        <taxon>Methanomicrobia</taxon>
        <taxon>Methanosarcinales</taxon>
        <taxon>Methanosarcinaceae</taxon>
        <taxon>Methanohalophilus</taxon>
    </lineage>
</organism>
<dbReference type="InterPro" id="IPR059000">
    <property type="entry name" value="ATPase_P-type_domA"/>
</dbReference>
<feature type="transmembrane region" description="Helical" evidence="10">
    <location>
        <begin position="859"/>
        <end position="880"/>
    </location>
</feature>
<dbReference type="EMBL" id="CP001994">
    <property type="protein sequence ID" value="ADE37502.1"/>
    <property type="molecule type" value="Genomic_DNA"/>
</dbReference>
<dbReference type="AlphaFoldDB" id="D5E8L4"/>
<dbReference type="SMART" id="SM00831">
    <property type="entry name" value="Cation_ATPase_N"/>
    <property type="match status" value="1"/>
</dbReference>
<dbReference type="Gene3D" id="3.40.1110.10">
    <property type="entry name" value="Calcium-transporting ATPase, cytoplasmic domain N"/>
    <property type="match status" value="1"/>
</dbReference>
<dbReference type="InterPro" id="IPR036412">
    <property type="entry name" value="HAD-like_sf"/>
</dbReference>
<evidence type="ECO:0000313" key="12">
    <source>
        <dbReference type="EMBL" id="ADE37502.1"/>
    </source>
</evidence>
<feature type="compositionally biased region" description="Basic and acidic residues" evidence="9">
    <location>
        <begin position="1"/>
        <end position="12"/>
    </location>
</feature>
<evidence type="ECO:0000259" key="11">
    <source>
        <dbReference type="SMART" id="SM00831"/>
    </source>
</evidence>
<feature type="transmembrane region" description="Helical" evidence="10">
    <location>
        <begin position="54"/>
        <end position="72"/>
    </location>
</feature>
<evidence type="ECO:0000313" key="13">
    <source>
        <dbReference type="Proteomes" id="UP000001059"/>
    </source>
</evidence>
<reference evidence="12 13" key="1">
    <citation type="submission" date="2010-03" db="EMBL/GenBank/DDBJ databases">
        <title>The complete genome of Methanohalophilus mahii DSM 5219.</title>
        <authorList>
            <consortium name="US DOE Joint Genome Institute (JGI-PGF)"/>
            <person name="Lucas S."/>
            <person name="Copeland A."/>
            <person name="Lapidus A."/>
            <person name="Glavina del Rio T."/>
            <person name="Dalin E."/>
            <person name="Tice H."/>
            <person name="Bruce D."/>
            <person name="Goodwin L."/>
            <person name="Pitluck S."/>
            <person name="Kyrpides N."/>
            <person name="Mavromatis K."/>
            <person name="Ivanova N."/>
            <person name="Lykidis A."/>
            <person name="Saunders E."/>
            <person name="Brettin T."/>
            <person name="Detter J.C."/>
            <person name="Han C."/>
            <person name="Land M."/>
            <person name="Hauser L."/>
            <person name="Markowitz V."/>
            <person name="Cheng J.-F."/>
            <person name="Hugenholtz P."/>
            <person name="Woyke T."/>
            <person name="Wu D."/>
            <person name="Spring S."/>
            <person name="Schneider S."/>
            <person name="Schroeder M."/>
            <person name="Klenk H.-P."/>
            <person name="Eisen J.A."/>
        </authorList>
    </citation>
    <scope>NUCLEOTIDE SEQUENCE [LARGE SCALE GENOMIC DNA]</scope>
    <source>
        <strain evidence="13">ATCC 35705 / DSM 5219 / SLP</strain>
    </source>
</reference>
<dbReference type="RefSeq" id="WP_013038444.1">
    <property type="nucleotide sequence ID" value="NC_014002.1"/>
</dbReference>
<dbReference type="SFLD" id="SFLDF00027">
    <property type="entry name" value="p-type_atpase"/>
    <property type="match status" value="1"/>
</dbReference>
<feature type="transmembrane region" description="Helical" evidence="10">
    <location>
        <begin position="791"/>
        <end position="812"/>
    </location>
</feature>
<dbReference type="GeneID" id="8984202"/>
<dbReference type="PRINTS" id="PR00120">
    <property type="entry name" value="HATPASE"/>
</dbReference>
<evidence type="ECO:0000256" key="5">
    <source>
        <dbReference type="ARBA" id="ARBA00022840"/>
    </source>
</evidence>
<feature type="transmembrane region" description="Helical" evidence="10">
    <location>
        <begin position="715"/>
        <end position="737"/>
    </location>
</feature>
<evidence type="ECO:0000256" key="3">
    <source>
        <dbReference type="ARBA" id="ARBA00022692"/>
    </source>
</evidence>
<dbReference type="PRINTS" id="PR00119">
    <property type="entry name" value="CATATPASE"/>
</dbReference>
<dbReference type="SFLD" id="SFLDG00002">
    <property type="entry name" value="C1.7:_P-type_atpase_like"/>
    <property type="match status" value="1"/>
</dbReference>
<feature type="domain" description="Cation-transporting P-type ATPase N-terminal" evidence="11">
    <location>
        <begin position="7"/>
        <end position="74"/>
    </location>
</feature>
<dbReference type="HOGENOM" id="CLU_002360_3_3_2"/>
<dbReference type="STRING" id="547558.Mmah_2009"/>
<dbReference type="Pfam" id="PF00122">
    <property type="entry name" value="E1-E2_ATPase"/>
    <property type="match status" value="1"/>
</dbReference>
<comment type="subcellular location">
    <subcellularLocation>
        <location evidence="1">Cell membrane</location>
        <topology evidence="1">Multi-pass membrane protein</topology>
    </subcellularLocation>
</comment>
<dbReference type="SFLD" id="SFLDS00003">
    <property type="entry name" value="Haloacid_Dehalogenase"/>
    <property type="match status" value="1"/>
</dbReference>
<dbReference type="SUPFAM" id="SSF56784">
    <property type="entry name" value="HAD-like"/>
    <property type="match status" value="1"/>
</dbReference>
<gene>
    <name evidence="12" type="ordered locus">Mmah_2009</name>
</gene>